<gene>
    <name evidence="1" type="ORF">E2C01_007580</name>
</gene>
<keyword evidence="2" id="KW-1185">Reference proteome</keyword>
<comment type="caution">
    <text evidence="1">The sequence shown here is derived from an EMBL/GenBank/DDBJ whole genome shotgun (WGS) entry which is preliminary data.</text>
</comment>
<evidence type="ECO:0000313" key="1">
    <source>
        <dbReference type="EMBL" id="MPC14804.1"/>
    </source>
</evidence>
<dbReference type="Proteomes" id="UP000324222">
    <property type="component" value="Unassembled WGS sequence"/>
</dbReference>
<evidence type="ECO:0000313" key="2">
    <source>
        <dbReference type="Proteomes" id="UP000324222"/>
    </source>
</evidence>
<dbReference type="EMBL" id="VSRR010000380">
    <property type="protein sequence ID" value="MPC14804.1"/>
    <property type="molecule type" value="Genomic_DNA"/>
</dbReference>
<name>A0A5B7D1J4_PORTR</name>
<protein>
    <submittedName>
        <fullName evidence="1">Uncharacterized protein</fullName>
    </submittedName>
</protein>
<accession>A0A5B7D1J4</accession>
<dbReference type="AlphaFoldDB" id="A0A5B7D1J4"/>
<proteinExistence type="predicted"/>
<reference evidence="1 2" key="1">
    <citation type="submission" date="2019-05" db="EMBL/GenBank/DDBJ databases">
        <title>Another draft genome of Portunus trituberculatus and its Hox gene families provides insights of decapod evolution.</title>
        <authorList>
            <person name="Jeong J.-H."/>
            <person name="Song I."/>
            <person name="Kim S."/>
            <person name="Choi T."/>
            <person name="Kim D."/>
            <person name="Ryu S."/>
            <person name="Kim W."/>
        </authorList>
    </citation>
    <scope>NUCLEOTIDE SEQUENCE [LARGE SCALE GENOMIC DNA]</scope>
    <source>
        <tissue evidence="1">Muscle</tissue>
    </source>
</reference>
<sequence>MEDVLRSVSGPPCPVLHAPASKSSPTCCLSGSGVCVSLAVPHLSLQSPNYHFDSLPRNTPGASHLTSPHHSLLCFFTLVPSHCLPHRPICFIS</sequence>
<organism evidence="1 2">
    <name type="scientific">Portunus trituberculatus</name>
    <name type="common">Swimming crab</name>
    <name type="synonym">Neptunus trituberculatus</name>
    <dbReference type="NCBI Taxonomy" id="210409"/>
    <lineage>
        <taxon>Eukaryota</taxon>
        <taxon>Metazoa</taxon>
        <taxon>Ecdysozoa</taxon>
        <taxon>Arthropoda</taxon>
        <taxon>Crustacea</taxon>
        <taxon>Multicrustacea</taxon>
        <taxon>Malacostraca</taxon>
        <taxon>Eumalacostraca</taxon>
        <taxon>Eucarida</taxon>
        <taxon>Decapoda</taxon>
        <taxon>Pleocyemata</taxon>
        <taxon>Brachyura</taxon>
        <taxon>Eubrachyura</taxon>
        <taxon>Portunoidea</taxon>
        <taxon>Portunidae</taxon>
        <taxon>Portuninae</taxon>
        <taxon>Portunus</taxon>
    </lineage>
</organism>